<dbReference type="SUPFAM" id="SSF54373">
    <property type="entry name" value="FAD-linked reductases, C-terminal domain"/>
    <property type="match status" value="1"/>
</dbReference>
<dbReference type="InterPro" id="IPR006076">
    <property type="entry name" value="FAD-dep_OxRdtase"/>
</dbReference>
<dbReference type="Pfam" id="PF01266">
    <property type="entry name" value="DAO"/>
    <property type="match status" value="1"/>
</dbReference>
<dbReference type="AlphaFoldDB" id="A0A7K3LZB8"/>
<dbReference type="GO" id="GO:0050660">
    <property type="term" value="F:flavin adenine dinucleotide binding"/>
    <property type="evidence" value="ECO:0007669"/>
    <property type="project" value="InterPro"/>
</dbReference>
<dbReference type="Proteomes" id="UP000460435">
    <property type="component" value="Unassembled WGS sequence"/>
</dbReference>
<accession>A0A7K3LZB8</accession>
<evidence type="ECO:0000256" key="3">
    <source>
        <dbReference type="ARBA" id="ARBA00022827"/>
    </source>
</evidence>
<protein>
    <submittedName>
        <fullName evidence="6">N-methyl-L-tryptophan oxidase</fullName>
        <ecNumber evidence="6">1.5.3.2</ecNumber>
    </submittedName>
</protein>
<keyword evidence="3" id="KW-0274">FAD</keyword>
<keyword evidence="4 6" id="KW-0560">Oxidoreductase</keyword>
<evidence type="ECO:0000256" key="1">
    <source>
        <dbReference type="ARBA" id="ARBA00001974"/>
    </source>
</evidence>
<dbReference type="InterPro" id="IPR036188">
    <property type="entry name" value="FAD/NAD-bd_sf"/>
</dbReference>
<dbReference type="RefSeq" id="WP_162448781.1">
    <property type="nucleotide sequence ID" value="NZ_WLZY01000001.1"/>
</dbReference>
<comment type="cofactor">
    <cofactor evidence="1">
        <name>FAD</name>
        <dbReference type="ChEBI" id="CHEBI:57692"/>
    </cofactor>
</comment>
<dbReference type="EMBL" id="WLZY01000001">
    <property type="protein sequence ID" value="NDL56157.1"/>
    <property type="molecule type" value="Genomic_DNA"/>
</dbReference>
<dbReference type="GO" id="GO:0050131">
    <property type="term" value="F:N-methyl-L-amino-acid oxidase activity"/>
    <property type="evidence" value="ECO:0007669"/>
    <property type="project" value="UniProtKB-EC"/>
</dbReference>
<organism evidence="6 7">
    <name type="scientific">Phytoactinopolyspora mesophila</name>
    <dbReference type="NCBI Taxonomy" id="2650750"/>
    <lineage>
        <taxon>Bacteria</taxon>
        <taxon>Bacillati</taxon>
        <taxon>Actinomycetota</taxon>
        <taxon>Actinomycetes</taxon>
        <taxon>Jiangellales</taxon>
        <taxon>Jiangellaceae</taxon>
        <taxon>Phytoactinopolyspora</taxon>
    </lineage>
</organism>
<dbReference type="InterPro" id="IPR045170">
    <property type="entry name" value="MTOX"/>
</dbReference>
<dbReference type="InterPro" id="IPR029752">
    <property type="entry name" value="D-isomer_DH_CS1"/>
</dbReference>
<keyword evidence="7" id="KW-1185">Reference proteome</keyword>
<evidence type="ECO:0000256" key="2">
    <source>
        <dbReference type="ARBA" id="ARBA00022630"/>
    </source>
</evidence>
<reference evidence="6 7" key="1">
    <citation type="submission" date="2019-11" db="EMBL/GenBank/DDBJ databases">
        <authorList>
            <person name="Li X.-J."/>
            <person name="Feng X.-M."/>
        </authorList>
    </citation>
    <scope>NUCLEOTIDE SEQUENCE [LARGE SCALE GENOMIC DNA]</scope>
    <source>
        <strain evidence="6 7">XMNu-373</strain>
    </source>
</reference>
<feature type="domain" description="FAD dependent oxidoreductase" evidence="5">
    <location>
        <begin position="6"/>
        <end position="357"/>
    </location>
</feature>
<dbReference type="PROSITE" id="PS00065">
    <property type="entry name" value="D_2_HYDROXYACID_DH_1"/>
    <property type="match status" value="1"/>
</dbReference>
<dbReference type="Gene3D" id="3.30.9.10">
    <property type="entry name" value="D-Amino Acid Oxidase, subunit A, domain 2"/>
    <property type="match status" value="1"/>
</dbReference>
<dbReference type="Gene3D" id="3.50.50.60">
    <property type="entry name" value="FAD/NAD(P)-binding domain"/>
    <property type="match status" value="1"/>
</dbReference>
<comment type="caution">
    <text evidence="6">The sequence shown here is derived from an EMBL/GenBank/DDBJ whole genome shotgun (WGS) entry which is preliminary data.</text>
</comment>
<proteinExistence type="predicted"/>
<dbReference type="NCBIfam" id="NF008425">
    <property type="entry name" value="PRK11259.1"/>
    <property type="match status" value="1"/>
</dbReference>
<evidence type="ECO:0000256" key="4">
    <source>
        <dbReference type="ARBA" id="ARBA00023002"/>
    </source>
</evidence>
<dbReference type="EC" id="1.5.3.2" evidence="6"/>
<dbReference type="SUPFAM" id="SSF51905">
    <property type="entry name" value="FAD/NAD(P)-binding domain"/>
    <property type="match status" value="1"/>
</dbReference>
<evidence type="ECO:0000259" key="5">
    <source>
        <dbReference type="Pfam" id="PF01266"/>
    </source>
</evidence>
<dbReference type="PANTHER" id="PTHR10961:SF7">
    <property type="entry name" value="FAD DEPENDENT OXIDOREDUCTASE DOMAIN-CONTAINING PROTEIN"/>
    <property type="match status" value="1"/>
</dbReference>
<gene>
    <name evidence="6" type="primary">solA</name>
    <name evidence="6" type="ORF">F7O44_03610</name>
</gene>
<evidence type="ECO:0000313" key="7">
    <source>
        <dbReference type="Proteomes" id="UP000460435"/>
    </source>
</evidence>
<sequence>MSFDADVAVIGVGSIGSMALWRLAGRGLAVHGFDQYGVPHDRSAMGGETRMFRSTSPREPVYVSFAAASLTFWQQLEAETGRELLTLNGELVLGAENAPHIVNVLNSVRAFDLEHELLDERDVARRYPQQRMRPGDVGVLDPNAGFLRPELAVLTAARRAAELGAVVHTHTPVTHVEPDADGVTVTTAQRSYRYQHVVLAGGPWVQRLAPQLAGKIQVRRPIQVWYAADDPAAFAPERFPITLRPEDDGFYAFPSVDGALVKAGPTGPFKQIVPDPDQLDRTVGLDEVRGLNEIIRQYLPGLHPDPIRVSAYMDGYTADNRPIAGWAENTDRVVILGGFSGLGFKYATAFGEVGAELVTDGKSTFDLEPFAPDRELMAWPDQKREG</sequence>
<evidence type="ECO:0000313" key="6">
    <source>
        <dbReference type="EMBL" id="NDL56157.1"/>
    </source>
</evidence>
<dbReference type="GO" id="GO:0008115">
    <property type="term" value="F:sarcosine oxidase activity"/>
    <property type="evidence" value="ECO:0007669"/>
    <property type="project" value="TreeGrafter"/>
</dbReference>
<name>A0A7K3LZB8_9ACTN</name>
<keyword evidence="2" id="KW-0285">Flavoprotein</keyword>
<dbReference type="PANTHER" id="PTHR10961">
    <property type="entry name" value="PEROXISOMAL SARCOSINE OXIDASE"/>
    <property type="match status" value="1"/>
</dbReference>